<keyword evidence="2" id="KW-1185">Reference proteome</keyword>
<dbReference type="InterPro" id="IPR025412">
    <property type="entry name" value="DUF4304"/>
</dbReference>
<reference evidence="1 2" key="1">
    <citation type="journal article" date="2021" name="Pathogens">
        <title>Isolation and Characterization of Kingella bonacorsii sp. nov., A Novel Kingella Species Detected in a Stable Periodontitis Subject.</title>
        <authorList>
            <person name="Antezack A."/>
            <person name="Boxberger M."/>
            <person name="Rolland C."/>
            <person name="Monnet-Corti V."/>
            <person name="La Scola B."/>
        </authorList>
    </citation>
    <scope>NUCLEOTIDE SEQUENCE [LARGE SCALE GENOMIC DNA]</scope>
    <source>
        <strain evidence="1 2">Marseille-Q4569</strain>
    </source>
</reference>
<comment type="caution">
    <text evidence="1">The sequence shown here is derived from an EMBL/GenBank/DDBJ whole genome shotgun (WGS) entry which is preliminary data.</text>
</comment>
<evidence type="ECO:0000313" key="1">
    <source>
        <dbReference type="EMBL" id="MBK0396614.1"/>
    </source>
</evidence>
<dbReference type="RefSeq" id="WP_200522662.1">
    <property type="nucleotide sequence ID" value="NZ_JAEHNZ010000002.1"/>
</dbReference>
<protein>
    <submittedName>
        <fullName evidence="1">DUF4304 domain-containing protein</fullName>
    </submittedName>
</protein>
<dbReference type="EMBL" id="JAEHNZ010000002">
    <property type="protein sequence ID" value="MBK0396614.1"/>
    <property type="molecule type" value="Genomic_DNA"/>
</dbReference>
<organism evidence="1 2">
    <name type="scientific">Kingella bonacorsii</name>
    <dbReference type="NCBI Taxonomy" id="2796361"/>
    <lineage>
        <taxon>Bacteria</taxon>
        <taxon>Pseudomonadati</taxon>
        <taxon>Pseudomonadota</taxon>
        <taxon>Betaproteobacteria</taxon>
        <taxon>Neisseriales</taxon>
        <taxon>Neisseriaceae</taxon>
        <taxon>Kingella</taxon>
    </lineage>
</organism>
<evidence type="ECO:0000313" key="2">
    <source>
        <dbReference type="Proteomes" id="UP000614058"/>
    </source>
</evidence>
<gene>
    <name evidence="1" type="ORF">JDW22_08515</name>
</gene>
<dbReference type="Pfam" id="PF14137">
    <property type="entry name" value="DUF4304"/>
    <property type="match status" value="1"/>
</dbReference>
<proteinExistence type="predicted"/>
<name>A0ABS1BTX4_9NEIS</name>
<dbReference type="Proteomes" id="UP000614058">
    <property type="component" value="Unassembled WGS sequence"/>
</dbReference>
<sequence length="149" mass="17234">MTDAKTFLKQLRATLKQHGFQRLNANNYFHRAEFLLCLFTIQKSMYGGQYYFDVYYRLADGDPKEKNYRALWFGRLESLFATEHETIRSIDFDDPALVSQFAPQFLARLPAIADALAAWTDTTAFLQRFGDDFSAEQQAAIAAHTFRPE</sequence>
<accession>A0ABS1BTX4</accession>